<evidence type="ECO:0000256" key="1">
    <source>
        <dbReference type="SAM" id="MobiDB-lite"/>
    </source>
</evidence>
<feature type="compositionally biased region" description="Polar residues" evidence="1">
    <location>
        <begin position="1"/>
        <end position="22"/>
    </location>
</feature>
<keyword evidence="3" id="KW-1185">Reference proteome</keyword>
<reference evidence="2 3" key="1">
    <citation type="submission" date="2024-09" db="EMBL/GenBank/DDBJ databases">
        <title>T2T genomes of carrot and Alternaria dauci and their utility for understanding host-pathogen interaction during carrot leaf blight disease.</title>
        <authorList>
            <person name="Liu W."/>
            <person name="Xu S."/>
            <person name="Ou C."/>
            <person name="Liu X."/>
            <person name="Zhuang F."/>
            <person name="Deng X.W."/>
        </authorList>
    </citation>
    <scope>NUCLEOTIDE SEQUENCE [LARGE SCALE GENOMIC DNA]</scope>
    <source>
        <strain evidence="2 3">A2016</strain>
    </source>
</reference>
<dbReference type="GeneID" id="96083572"/>
<evidence type="ECO:0000313" key="2">
    <source>
        <dbReference type="EMBL" id="KAL1799213.1"/>
    </source>
</evidence>
<dbReference type="EMBL" id="JBHGVX010000002">
    <property type="protein sequence ID" value="KAL1799213.1"/>
    <property type="molecule type" value="Genomic_DNA"/>
</dbReference>
<dbReference type="RefSeq" id="XP_069309797.1">
    <property type="nucleotide sequence ID" value="XM_069448504.1"/>
</dbReference>
<organism evidence="2 3">
    <name type="scientific">Alternaria dauci</name>
    <dbReference type="NCBI Taxonomy" id="48095"/>
    <lineage>
        <taxon>Eukaryota</taxon>
        <taxon>Fungi</taxon>
        <taxon>Dikarya</taxon>
        <taxon>Ascomycota</taxon>
        <taxon>Pezizomycotina</taxon>
        <taxon>Dothideomycetes</taxon>
        <taxon>Pleosporomycetidae</taxon>
        <taxon>Pleosporales</taxon>
        <taxon>Pleosporineae</taxon>
        <taxon>Pleosporaceae</taxon>
        <taxon>Alternaria</taxon>
        <taxon>Alternaria sect. Porri</taxon>
    </lineage>
</organism>
<protein>
    <submittedName>
        <fullName evidence="2">Uncharacterized protein</fullName>
    </submittedName>
</protein>
<name>A0ABR3UT04_9PLEO</name>
<proteinExistence type="predicted"/>
<accession>A0ABR3UT04</accession>
<dbReference type="Proteomes" id="UP001578633">
    <property type="component" value="Chromosome 2"/>
</dbReference>
<evidence type="ECO:0000313" key="3">
    <source>
        <dbReference type="Proteomes" id="UP001578633"/>
    </source>
</evidence>
<comment type="caution">
    <text evidence="2">The sequence shown here is derived from an EMBL/GenBank/DDBJ whole genome shotgun (WGS) entry which is preliminary data.</text>
</comment>
<sequence length="186" mass="20886">MNDSSIPPTQAVSAETLAQPSTARPLVELPTRSSPHDASRGASSGTAPVRPMQLWKFTPKDFEDVITLWSQYTTDDLVKSSPFYTKTVIVVDPRAKSQFPEKGDIIERIVHAVHPIPRKQLQNLGPVCLHNLGAKLEEERWDLDRTPEFNARVQETLARVDDALEFIFRVHMPGTRIFSGRQPFGV</sequence>
<feature type="region of interest" description="Disordered" evidence="1">
    <location>
        <begin position="1"/>
        <end position="48"/>
    </location>
</feature>
<gene>
    <name evidence="2" type="ORF">ACET3X_003250</name>
</gene>